<dbReference type="InterPro" id="IPR007391">
    <property type="entry name" value="Vancomycin_resist_VanW"/>
</dbReference>
<dbReference type="EMBL" id="DVFT01000135">
    <property type="protein sequence ID" value="HIQ96662.1"/>
    <property type="molecule type" value="Genomic_DNA"/>
</dbReference>
<dbReference type="Pfam" id="PF12229">
    <property type="entry name" value="PG_binding_4"/>
    <property type="match status" value="1"/>
</dbReference>
<feature type="region of interest" description="Disordered" evidence="1">
    <location>
        <begin position="474"/>
        <end position="561"/>
    </location>
</feature>
<name>A0A9D0ZV99_9FIRM</name>
<dbReference type="PANTHER" id="PTHR35788">
    <property type="entry name" value="EXPORTED PROTEIN-RELATED"/>
    <property type="match status" value="1"/>
</dbReference>
<dbReference type="PANTHER" id="PTHR35788:SF1">
    <property type="entry name" value="EXPORTED PROTEIN"/>
    <property type="match status" value="1"/>
</dbReference>
<feature type="domain" description="YoaR-like putative peptidoglycan binding" evidence="3">
    <location>
        <begin position="79"/>
        <end position="192"/>
    </location>
</feature>
<evidence type="ECO:0000313" key="4">
    <source>
        <dbReference type="EMBL" id="HIQ96662.1"/>
    </source>
</evidence>
<proteinExistence type="predicted"/>
<evidence type="ECO:0000259" key="3">
    <source>
        <dbReference type="Pfam" id="PF12229"/>
    </source>
</evidence>
<feature type="chain" id="PRO_5039555518" evidence="2">
    <location>
        <begin position="29"/>
        <end position="561"/>
    </location>
</feature>
<evidence type="ECO:0000256" key="2">
    <source>
        <dbReference type="SAM" id="SignalP"/>
    </source>
</evidence>
<dbReference type="InterPro" id="IPR052913">
    <property type="entry name" value="Glycopeptide_resist_protein"/>
</dbReference>
<dbReference type="Proteomes" id="UP000886886">
    <property type="component" value="Unassembled WGS sequence"/>
</dbReference>
<reference evidence="4" key="1">
    <citation type="submission" date="2020-10" db="EMBL/GenBank/DDBJ databases">
        <authorList>
            <person name="Gilroy R."/>
        </authorList>
    </citation>
    <scope>NUCLEOTIDE SEQUENCE</scope>
    <source>
        <strain evidence="4">ChiSjej3B21-11622</strain>
    </source>
</reference>
<dbReference type="Pfam" id="PF04294">
    <property type="entry name" value="VanW"/>
    <property type="match status" value="1"/>
</dbReference>
<comment type="caution">
    <text evidence="4">The sequence shown here is derived from an EMBL/GenBank/DDBJ whole genome shotgun (WGS) entry which is preliminary data.</text>
</comment>
<accession>A0A9D0ZV99</accession>
<keyword evidence="2" id="KW-0732">Signal</keyword>
<feature type="compositionally biased region" description="Low complexity" evidence="1">
    <location>
        <begin position="477"/>
        <end position="539"/>
    </location>
</feature>
<reference evidence="4" key="2">
    <citation type="journal article" date="2021" name="PeerJ">
        <title>Extensive microbial diversity within the chicken gut microbiome revealed by metagenomics and culture.</title>
        <authorList>
            <person name="Gilroy R."/>
            <person name="Ravi A."/>
            <person name="Getino M."/>
            <person name="Pursley I."/>
            <person name="Horton D.L."/>
            <person name="Alikhan N.F."/>
            <person name="Baker D."/>
            <person name="Gharbi K."/>
            <person name="Hall N."/>
            <person name="Watson M."/>
            <person name="Adriaenssens E.M."/>
            <person name="Foster-Nyarko E."/>
            <person name="Jarju S."/>
            <person name="Secka A."/>
            <person name="Antonio M."/>
            <person name="Oren A."/>
            <person name="Chaudhuri R.R."/>
            <person name="La Ragione R."/>
            <person name="Hildebrand F."/>
            <person name="Pallen M.J."/>
        </authorList>
    </citation>
    <scope>NUCLEOTIDE SEQUENCE</scope>
    <source>
        <strain evidence="4">ChiSjej3B21-11622</strain>
    </source>
</reference>
<protein>
    <submittedName>
        <fullName evidence="4">VanW family protein</fullName>
    </submittedName>
</protein>
<dbReference type="InterPro" id="IPR022029">
    <property type="entry name" value="YoaR-like_PG-bd"/>
</dbReference>
<gene>
    <name evidence="4" type="ORF">IAB26_08870</name>
</gene>
<dbReference type="AlphaFoldDB" id="A0A9D0ZV99"/>
<feature type="signal peptide" evidence="2">
    <location>
        <begin position="1"/>
        <end position="28"/>
    </location>
</feature>
<sequence>MNLKKSGVWLTAAALFLSLGIAAGSAKAAESETINQGVSIGGVDVSGMTEEEATKAVEESLGNGTGGTYTVNIGDETVTATSEDFGMAWNNREVVHEAMQVGKSGNLIKRYKDNKDLEQEPKDFAVDYAPQETYVEAFVNEMAAAYNREAVEGDISMANGYPEVTGGESGIAVNVEASVEAVMAGIESGSTTLDLVAEVTKPEVTAEDLEQVTDVLGQATTYYTGSAGRIANVERGAALLNGHLIQPGESFSVTQAVVPFTEENGYYLAPSYESGQVVESYGGGICQVSTTLYNAVIRAELQVDERHNHTMEVSYVEPSMDAAIAEGLMDFVFTNDTDAPIYIYGAAYQGTITFIIYGHETRDSGRSISFRSETISQTDPNDNIQLIGVSTQNIGYLSQTQTAHQGLEAQLWKDITYADGTTESVQVNSSSYIASPAIYEVGINSSNAAAVAAIQTAIANNDLNGVYSVINGDYGDTQSTESETESQTTESQSTEAQTTEAPTEPVTQAPETEAPTTQAPETEASTQAPETQAPTQAASETQAPDYDDNVPNPDTGVEVIG</sequence>
<evidence type="ECO:0000256" key="1">
    <source>
        <dbReference type="SAM" id="MobiDB-lite"/>
    </source>
</evidence>
<evidence type="ECO:0000313" key="5">
    <source>
        <dbReference type="Proteomes" id="UP000886886"/>
    </source>
</evidence>
<organism evidence="4 5">
    <name type="scientific">Candidatus Limivivens merdigallinarum</name>
    <dbReference type="NCBI Taxonomy" id="2840859"/>
    <lineage>
        <taxon>Bacteria</taxon>
        <taxon>Bacillati</taxon>
        <taxon>Bacillota</taxon>
        <taxon>Clostridia</taxon>
        <taxon>Lachnospirales</taxon>
        <taxon>Lachnospiraceae</taxon>
        <taxon>Lachnospiraceae incertae sedis</taxon>
        <taxon>Candidatus Limivivens</taxon>
    </lineage>
</organism>